<proteinExistence type="predicted"/>
<dbReference type="Proteomes" id="UP000800038">
    <property type="component" value="Unassembled WGS sequence"/>
</dbReference>
<accession>A0A6A5S5E6</accession>
<dbReference type="EMBL" id="ML976396">
    <property type="protein sequence ID" value="KAF1934704.1"/>
    <property type="molecule type" value="Genomic_DNA"/>
</dbReference>
<protein>
    <recommendedName>
        <fullName evidence="2">Myb/SANT-like domain-containing protein</fullName>
    </recommendedName>
</protein>
<evidence type="ECO:0000256" key="1">
    <source>
        <dbReference type="SAM" id="MobiDB-lite"/>
    </source>
</evidence>
<dbReference type="Pfam" id="PF12776">
    <property type="entry name" value="Myb_DNA-bind_3"/>
    <property type="match status" value="1"/>
</dbReference>
<dbReference type="AlphaFoldDB" id="A0A6A5S5E6"/>
<keyword evidence="4" id="KW-1185">Reference proteome</keyword>
<evidence type="ECO:0000259" key="2">
    <source>
        <dbReference type="Pfam" id="PF12776"/>
    </source>
</evidence>
<dbReference type="InterPro" id="IPR024752">
    <property type="entry name" value="Myb/SANT-like_dom"/>
</dbReference>
<gene>
    <name evidence="3" type="ORF">EJ02DRAFT_460974</name>
</gene>
<reference evidence="3" key="1">
    <citation type="journal article" date="2020" name="Stud. Mycol.">
        <title>101 Dothideomycetes genomes: a test case for predicting lifestyles and emergence of pathogens.</title>
        <authorList>
            <person name="Haridas S."/>
            <person name="Albert R."/>
            <person name="Binder M."/>
            <person name="Bloem J."/>
            <person name="Labutti K."/>
            <person name="Salamov A."/>
            <person name="Andreopoulos B."/>
            <person name="Baker S."/>
            <person name="Barry K."/>
            <person name="Bills G."/>
            <person name="Bluhm B."/>
            <person name="Cannon C."/>
            <person name="Castanera R."/>
            <person name="Culley D."/>
            <person name="Daum C."/>
            <person name="Ezra D."/>
            <person name="Gonzalez J."/>
            <person name="Henrissat B."/>
            <person name="Kuo A."/>
            <person name="Liang C."/>
            <person name="Lipzen A."/>
            <person name="Lutzoni F."/>
            <person name="Magnuson J."/>
            <person name="Mondo S."/>
            <person name="Nolan M."/>
            <person name="Ohm R."/>
            <person name="Pangilinan J."/>
            <person name="Park H.-J."/>
            <person name="Ramirez L."/>
            <person name="Alfaro M."/>
            <person name="Sun H."/>
            <person name="Tritt A."/>
            <person name="Yoshinaga Y."/>
            <person name="Zwiers L.-H."/>
            <person name="Turgeon B."/>
            <person name="Goodwin S."/>
            <person name="Spatafora J."/>
            <person name="Crous P."/>
            <person name="Grigoriev I."/>
        </authorList>
    </citation>
    <scope>NUCLEOTIDE SEQUENCE</scope>
    <source>
        <strain evidence="3">CBS 161.51</strain>
    </source>
</reference>
<organism evidence="3 4">
    <name type="scientific">Clathrospora elynae</name>
    <dbReference type="NCBI Taxonomy" id="706981"/>
    <lineage>
        <taxon>Eukaryota</taxon>
        <taxon>Fungi</taxon>
        <taxon>Dikarya</taxon>
        <taxon>Ascomycota</taxon>
        <taxon>Pezizomycotina</taxon>
        <taxon>Dothideomycetes</taxon>
        <taxon>Pleosporomycetidae</taxon>
        <taxon>Pleosporales</taxon>
        <taxon>Diademaceae</taxon>
        <taxon>Clathrospora</taxon>
    </lineage>
</organism>
<name>A0A6A5S5E6_9PLEO</name>
<evidence type="ECO:0000313" key="4">
    <source>
        <dbReference type="Proteomes" id="UP000800038"/>
    </source>
</evidence>
<feature type="domain" description="Myb/SANT-like" evidence="2">
    <location>
        <begin position="50"/>
        <end position="122"/>
    </location>
</feature>
<evidence type="ECO:0000313" key="3">
    <source>
        <dbReference type="EMBL" id="KAF1934704.1"/>
    </source>
</evidence>
<feature type="compositionally biased region" description="Low complexity" evidence="1">
    <location>
        <begin position="15"/>
        <end position="39"/>
    </location>
</feature>
<sequence length="123" mass="13777">MPPLLPTRHVFSVASLTSPLPTPSQRSQSQTPSQQSQSRMPRGSNIPRLTWTPLMERALLESLVAEGKRGQRSDNGYKKTAWETVRSELQHVAGPAKIVNTASCKIKLDSFKKDFREYVQLVS</sequence>
<dbReference type="OrthoDB" id="5346818at2759"/>
<feature type="region of interest" description="Disordered" evidence="1">
    <location>
        <begin position="14"/>
        <end position="49"/>
    </location>
</feature>